<name>A0ABY1QJF6_9BURK</name>
<keyword evidence="2" id="KW-1185">Reference proteome</keyword>
<evidence type="ECO:0000313" key="1">
    <source>
        <dbReference type="EMBL" id="SMP72490.1"/>
    </source>
</evidence>
<gene>
    <name evidence="1" type="ORF">SAMN06295970_11842</name>
</gene>
<organism evidence="1 2">
    <name type="scientific">Noviherbaspirillum suwonense</name>
    <dbReference type="NCBI Taxonomy" id="1224511"/>
    <lineage>
        <taxon>Bacteria</taxon>
        <taxon>Pseudomonadati</taxon>
        <taxon>Pseudomonadota</taxon>
        <taxon>Betaproteobacteria</taxon>
        <taxon>Burkholderiales</taxon>
        <taxon>Oxalobacteraceae</taxon>
        <taxon>Noviherbaspirillum</taxon>
    </lineage>
</organism>
<dbReference type="Proteomes" id="UP001158049">
    <property type="component" value="Unassembled WGS sequence"/>
</dbReference>
<accession>A0ABY1QJF6</accession>
<reference evidence="1 2" key="1">
    <citation type="submission" date="2017-05" db="EMBL/GenBank/DDBJ databases">
        <authorList>
            <person name="Varghese N."/>
            <person name="Submissions S."/>
        </authorList>
    </citation>
    <scope>NUCLEOTIDE SEQUENCE [LARGE SCALE GENOMIC DNA]</scope>
    <source>
        <strain evidence="1 2">DSM 26001</strain>
    </source>
</reference>
<sequence length="130" mass="14022">MLKAVDQKRVGTTHRTTGKSPLEMIATERQAQVAMGYDASHDDQHAAGELAAAAACFALGSTDVTDAKESGEACNLWPAEWPREILGENTRMRQLVVAGALIAAEIERLQRAHFAAIDAAQQTTLDTLEF</sequence>
<protein>
    <submittedName>
        <fullName evidence="1">Uncharacterized protein</fullName>
    </submittedName>
</protein>
<evidence type="ECO:0000313" key="2">
    <source>
        <dbReference type="Proteomes" id="UP001158049"/>
    </source>
</evidence>
<comment type="caution">
    <text evidence="1">The sequence shown here is derived from an EMBL/GenBank/DDBJ whole genome shotgun (WGS) entry which is preliminary data.</text>
</comment>
<dbReference type="RefSeq" id="WP_283444095.1">
    <property type="nucleotide sequence ID" value="NZ_FXUL01000018.1"/>
</dbReference>
<proteinExistence type="predicted"/>
<dbReference type="EMBL" id="FXUL01000018">
    <property type="protein sequence ID" value="SMP72490.1"/>
    <property type="molecule type" value="Genomic_DNA"/>
</dbReference>